<name>A0A385EA77_9CAUD</name>
<organism evidence="1 2">
    <name type="scientific">Caulobacter phage CcrPW</name>
    <dbReference type="NCBI Taxonomy" id="2283271"/>
    <lineage>
        <taxon>Viruses</taxon>
        <taxon>Duplodnaviria</taxon>
        <taxon>Heunggongvirae</taxon>
        <taxon>Uroviricota</taxon>
        <taxon>Caudoviricetes</taxon>
        <taxon>Jeanschmidtviridae</taxon>
        <taxon>Colossusvirus</taxon>
        <taxon>Colossusvirus PW</taxon>
    </lineage>
</organism>
<evidence type="ECO:0000313" key="1">
    <source>
        <dbReference type="EMBL" id="AXQ68636.1"/>
    </source>
</evidence>
<gene>
    <name evidence="1" type="ORF">CcrPW_gp097</name>
</gene>
<evidence type="ECO:0000313" key="2">
    <source>
        <dbReference type="Proteomes" id="UP000259026"/>
    </source>
</evidence>
<reference evidence="1 2" key="2">
    <citation type="submission" date="2018-09" db="EMBL/GenBank/DDBJ databases">
        <title>Giant CbK-like Caulobacter bacteriophages have genetically divergent genomes.</title>
        <authorList>
            <person name="Wilson K."/>
            <person name="Ely B."/>
        </authorList>
    </citation>
    <scope>NUCLEOTIDE SEQUENCE [LARGE SCALE GENOMIC DNA]</scope>
</reference>
<accession>A0A385EA77</accession>
<dbReference type="EMBL" id="MH588545">
    <property type="protein sequence ID" value="AXQ68636.1"/>
    <property type="molecule type" value="Genomic_DNA"/>
</dbReference>
<proteinExistence type="predicted"/>
<dbReference type="Proteomes" id="UP000259026">
    <property type="component" value="Segment"/>
</dbReference>
<protein>
    <submittedName>
        <fullName evidence="1">Uncharacterized protein</fullName>
    </submittedName>
</protein>
<reference evidence="2" key="1">
    <citation type="submission" date="2018-07" db="EMBL/GenBank/DDBJ databases">
        <title>Giant CbK-like Caulobacter bacteriophages have genetically divergent genomes.</title>
        <authorList>
            <person name="Wilson K.M."/>
            <person name="Ely B."/>
        </authorList>
    </citation>
    <scope>NUCLEOTIDE SEQUENCE [LARGE SCALE GENOMIC DNA]</scope>
</reference>
<sequence length="140" mass="14932">MASIVYNSMLDDLVKGNINFGSDAFKVMLVTSSYTANKDTHMKRSDTTAGEVTGTGYTAGGQTTTVTCTKDTAFDREDLTFSTVTWTSATITANAAIIYKSRNGAASADELVAYVDFGQNVSSTNANFAVSFSSPLRFQN</sequence>
<keyword evidence="2" id="KW-1185">Reference proteome</keyword>